<dbReference type="Proteomes" id="UP000813385">
    <property type="component" value="Unassembled WGS sequence"/>
</dbReference>
<name>A0A8K0TMD2_9PEZI</name>
<reference evidence="3" key="1">
    <citation type="journal article" date="2021" name="Nat. Commun.">
        <title>Genetic determinants of endophytism in the Arabidopsis root mycobiome.</title>
        <authorList>
            <person name="Mesny F."/>
            <person name="Miyauchi S."/>
            <person name="Thiergart T."/>
            <person name="Pickel B."/>
            <person name="Atanasova L."/>
            <person name="Karlsson M."/>
            <person name="Huettel B."/>
            <person name="Barry K.W."/>
            <person name="Haridas S."/>
            <person name="Chen C."/>
            <person name="Bauer D."/>
            <person name="Andreopoulos W."/>
            <person name="Pangilinan J."/>
            <person name="LaButti K."/>
            <person name="Riley R."/>
            <person name="Lipzen A."/>
            <person name="Clum A."/>
            <person name="Drula E."/>
            <person name="Henrissat B."/>
            <person name="Kohler A."/>
            <person name="Grigoriev I.V."/>
            <person name="Martin F.M."/>
            <person name="Hacquard S."/>
        </authorList>
    </citation>
    <scope>NUCLEOTIDE SEQUENCE</scope>
    <source>
        <strain evidence="3">MPI-CAGE-AT-0016</strain>
    </source>
</reference>
<comment type="caution">
    <text evidence="3">The sequence shown here is derived from an EMBL/GenBank/DDBJ whole genome shotgun (WGS) entry which is preliminary data.</text>
</comment>
<dbReference type="GO" id="GO:0006950">
    <property type="term" value="P:response to stress"/>
    <property type="evidence" value="ECO:0007669"/>
    <property type="project" value="UniProtKB-ARBA"/>
</dbReference>
<dbReference type="Pfam" id="PF10263">
    <property type="entry name" value="SprT-like"/>
    <property type="match status" value="1"/>
</dbReference>
<protein>
    <recommendedName>
        <fullName evidence="2">SprT-like domain-containing protein</fullName>
    </recommendedName>
</protein>
<dbReference type="InterPro" id="IPR006640">
    <property type="entry name" value="SprT-like_domain"/>
</dbReference>
<evidence type="ECO:0000259" key="2">
    <source>
        <dbReference type="Pfam" id="PF10263"/>
    </source>
</evidence>
<organism evidence="3 4">
    <name type="scientific">Plectosphaerella cucumerina</name>
    <dbReference type="NCBI Taxonomy" id="40658"/>
    <lineage>
        <taxon>Eukaryota</taxon>
        <taxon>Fungi</taxon>
        <taxon>Dikarya</taxon>
        <taxon>Ascomycota</taxon>
        <taxon>Pezizomycotina</taxon>
        <taxon>Sordariomycetes</taxon>
        <taxon>Hypocreomycetidae</taxon>
        <taxon>Glomerellales</taxon>
        <taxon>Plectosphaerellaceae</taxon>
        <taxon>Plectosphaerella</taxon>
    </lineage>
</organism>
<proteinExistence type="predicted"/>
<dbReference type="OrthoDB" id="5236983at2759"/>
<gene>
    <name evidence="3" type="ORF">B0T11DRAFT_4724</name>
</gene>
<feature type="region of interest" description="Disordered" evidence="1">
    <location>
        <begin position="443"/>
        <end position="476"/>
    </location>
</feature>
<evidence type="ECO:0000256" key="1">
    <source>
        <dbReference type="SAM" id="MobiDB-lite"/>
    </source>
</evidence>
<keyword evidence="4" id="KW-1185">Reference proteome</keyword>
<sequence>MAWRGVDVDAAPPWPLIGEGHAQYPYIDGGKRRVSHSDGSDDFQASFEHERTHLRKRPRTSRVELGSETVHVFPPAPPFDAVEPPPSSASPPSFLVLRESRSPAPATDLSSCSMERTESGLSISSDSSIYTTLAQEDSELLDDDQAARLVRDHLESYRRRPNRSRRERILRNLIQPRSRNSEFCIDNDALESIFSAANEIFFYGRLSQRVTWDWSHSSSAQYKNQIIGTTALRRSRLHGFETLIVLSYPILNDKKYHRSLLISTFLHELIHSYLFITCGFKARHCGGHTPGFRKIAELIDQWAGSDTLHLQNMEADLDDFKQPEDDAVSDVAESLSGCSSGPPSSLPDGYDHVVPQQHHQHRHHHYPAQQRLGSPYDDRWNFYVADRQENIGRDYHEPSVTPEYFGPHDTHDGAAARPVQWAAYLTPAAAYGRYPLQPRAYHPAPGPQAAWAHHHERRLSPSPNRSLRRPGSPYVD</sequence>
<dbReference type="EMBL" id="JAGPXD010000001">
    <property type="protein sequence ID" value="KAH7374979.1"/>
    <property type="molecule type" value="Genomic_DNA"/>
</dbReference>
<feature type="compositionally biased region" description="Low complexity" evidence="1">
    <location>
        <begin position="460"/>
        <end position="476"/>
    </location>
</feature>
<feature type="domain" description="SprT-like" evidence="2">
    <location>
        <begin position="190"/>
        <end position="303"/>
    </location>
</feature>
<dbReference type="AlphaFoldDB" id="A0A8K0TMD2"/>
<evidence type="ECO:0000313" key="3">
    <source>
        <dbReference type="EMBL" id="KAH7374979.1"/>
    </source>
</evidence>
<accession>A0A8K0TMD2</accession>
<evidence type="ECO:0000313" key="4">
    <source>
        <dbReference type="Proteomes" id="UP000813385"/>
    </source>
</evidence>